<dbReference type="Pfam" id="PF03961">
    <property type="entry name" value="FapA"/>
    <property type="match status" value="1"/>
</dbReference>
<dbReference type="RefSeq" id="WP_328987414.1">
    <property type="nucleotide sequence ID" value="NZ_CP121472.1"/>
</dbReference>
<evidence type="ECO:0000313" key="2">
    <source>
        <dbReference type="EMBL" id="WPL16884.1"/>
    </source>
</evidence>
<gene>
    <name evidence="2" type="ORF">Thiowin_01863</name>
</gene>
<dbReference type="InterPro" id="IPR046865">
    <property type="entry name" value="FapA_b_solenoid"/>
</dbReference>
<sequence length="559" mass="60425">MSPDSKPSDTLPPNRTQVALNRKAAGNRVIARVTLGKEPLTIDQTWLTTELQHADLKGAVISKTGILQLQRMIASGEDGEVEIGEYHDAVVRLQISDDNLVAKLILKTARGGEPTSSEHLSEVFEHAKIASHLIDHKAINRLLAAVPTATPGSTLQIVIARGKAPINGRDSYFEPLVQVSERRPAERADGSLDYRDLGAIPTVKPGDILMRRHPPTKGDDGFTIEGEVIKAKDGRQLQFKRHKGTAIAEDDPNLLIASINGQPVLQQAGASVDPVLTVEDVNLRSGHIDYDGTLMVRGSVSPGMHIKVSGDVHIMGMVECAKLEVGGNLDVKMGISGPTDDAREEGLSMHVRCHGNLSAGHVEKAELDVKGDITIKSQLTHSQVNCDNQVIVGSTGQPRSGIVGGCIRATTLIRAQNLGAQAGITTEAIIQTSVDILIKLEEHNDEIACKQADLGRLLKVMVELSKTQAPDIEARLTTINSTCDRLKAELSTITLEREQLQARADDIMNHCIEVPGTVYPGVVLTIGDKTLEITDAISQVCFRYAEDRLTHRPLQPQTK</sequence>
<dbReference type="EMBL" id="CP121472">
    <property type="protein sequence ID" value="WPL16884.1"/>
    <property type="molecule type" value="Genomic_DNA"/>
</dbReference>
<reference evidence="2 3" key="1">
    <citation type="journal article" date="2023" name="Microorganisms">
        <title>Thiorhodovibrio frisius and Trv. litoralis spp. nov., Two Novel Members from a Clade of Fastidious Purple Sulfur Bacteria That Exhibit Unique Red-Shifted Light-Harvesting Capabilities.</title>
        <authorList>
            <person name="Methner A."/>
            <person name="Kuzyk S.B."/>
            <person name="Petersen J."/>
            <person name="Bauer S."/>
            <person name="Brinkmann H."/>
            <person name="Sichau K."/>
            <person name="Wanner G."/>
            <person name="Wolf J."/>
            <person name="Neumann-Schaal M."/>
            <person name="Henke P."/>
            <person name="Tank M."/>
            <person name="Sproer C."/>
            <person name="Bunk B."/>
            <person name="Overmann J."/>
        </authorList>
    </citation>
    <scope>NUCLEOTIDE SEQUENCE [LARGE SCALE GENOMIC DNA]</scope>
    <source>
        <strain evidence="2 3">DSM 6702</strain>
    </source>
</reference>
<name>A0ABZ0S8L8_9GAMM</name>
<dbReference type="InterPro" id="IPR005646">
    <property type="entry name" value="FapA"/>
</dbReference>
<protein>
    <recommendedName>
        <fullName evidence="1">Flagellar Assembly Protein A N-terminal region domain-containing protein</fullName>
    </recommendedName>
</protein>
<dbReference type="PANTHER" id="PTHR38032">
    <property type="entry name" value="POLYMERASE-RELATED"/>
    <property type="match status" value="1"/>
</dbReference>
<dbReference type="PANTHER" id="PTHR38032:SF1">
    <property type="entry name" value="RNA-BINDING PROTEIN KHPB N-TERMINAL DOMAIN-CONTAINING PROTEIN"/>
    <property type="match status" value="1"/>
</dbReference>
<proteinExistence type="predicted"/>
<dbReference type="Pfam" id="PF20250">
    <property type="entry name" value="FapA_N"/>
    <property type="match status" value="1"/>
</dbReference>
<evidence type="ECO:0000313" key="3">
    <source>
        <dbReference type="Proteomes" id="UP001432180"/>
    </source>
</evidence>
<dbReference type="SUPFAM" id="SSF63848">
    <property type="entry name" value="Cell-division inhibitor MinC, C-terminal domain"/>
    <property type="match status" value="1"/>
</dbReference>
<dbReference type="Proteomes" id="UP001432180">
    <property type="component" value="Chromosome"/>
</dbReference>
<keyword evidence="3" id="KW-1185">Reference proteome</keyword>
<organism evidence="2 3">
    <name type="scientific">Thiorhodovibrio winogradskyi</name>
    <dbReference type="NCBI Taxonomy" id="77007"/>
    <lineage>
        <taxon>Bacteria</taxon>
        <taxon>Pseudomonadati</taxon>
        <taxon>Pseudomonadota</taxon>
        <taxon>Gammaproteobacteria</taxon>
        <taxon>Chromatiales</taxon>
        <taxon>Chromatiaceae</taxon>
        <taxon>Thiorhodovibrio</taxon>
    </lineage>
</organism>
<feature type="domain" description="Flagellar Assembly Protein A N-terminal region" evidence="1">
    <location>
        <begin position="92"/>
        <end position="267"/>
    </location>
</feature>
<dbReference type="InterPro" id="IPR046866">
    <property type="entry name" value="FapA_N"/>
</dbReference>
<dbReference type="InterPro" id="IPR036145">
    <property type="entry name" value="MinC_C_sf"/>
</dbReference>
<accession>A0ABZ0S8L8</accession>
<evidence type="ECO:0000259" key="1">
    <source>
        <dbReference type="Pfam" id="PF20250"/>
    </source>
</evidence>